<reference evidence="2" key="1">
    <citation type="submission" date="2021-01" db="EMBL/GenBank/DDBJ databases">
        <title>Modified the classification status of verrucomicrobia.</title>
        <authorList>
            <person name="Feng X."/>
        </authorList>
    </citation>
    <scope>NUCLEOTIDE SEQUENCE</scope>
    <source>
        <strain evidence="2">KCTC 12986</strain>
    </source>
</reference>
<sequence>MITENHKTILEEVRSLKEANAARHDFKVTQIIAEAKKRQAKSDRVIIPLASKHPTHSSGPSAS</sequence>
<dbReference type="RefSeq" id="WP_200389989.1">
    <property type="nucleotide sequence ID" value="NZ_JAENIO010000001.1"/>
</dbReference>
<feature type="region of interest" description="Disordered" evidence="1">
    <location>
        <begin position="37"/>
        <end position="63"/>
    </location>
</feature>
<dbReference type="EMBL" id="JAENIO010000001">
    <property type="protein sequence ID" value="MBK1832557.1"/>
    <property type="molecule type" value="Genomic_DNA"/>
</dbReference>
<evidence type="ECO:0000256" key="1">
    <source>
        <dbReference type="SAM" id="MobiDB-lite"/>
    </source>
</evidence>
<comment type="caution">
    <text evidence="2">The sequence shown here is derived from an EMBL/GenBank/DDBJ whole genome shotgun (WGS) entry which is preliminary data.</text>
</comment>
<dbReference type="AlphaFoldDB" id="A0A934RMU4"/>
<keyword evidence="3" id="KW-1185">Reference proteome</keyword>
<evidence type="ECO:0000313" key="3">
    <source>
        <dbReference type="Proteomes" id="UP000604083"/>
    </source>
</evidence>
<protein>
    <submittedName>
        <fullName evidence="2">Uncharacterized protein</fullName>
    </submittedName>
</protein>
<proteinExistence type="predicted"/>
<accession>A0A934RMU4</accession>
<organism evidence="2 3">
    <name type="scientific">Roseibacillus ishigakijimensis</name>
    <dbReference type="NCBI Taxonomy" id="454146"/>
    <lineage>
        <taxon>Bacteria</taxon>
        <taxon>Pseudomonadati</taxon>
        <taxon>Verrucomicrobiota</taxon>
        <taxon>Verrucomicrobiia</taxon>
        <taxon>Verrucomicrobiales</taxon>
        <taxon>Verrucomicrobiaceae</taxon>
        <taxon>Roseibacillus</taxon>
    </lineage>
</organism>
<dbReference type="Proteomes" id="UP000604083">
    <property type="component" value="Unassembled WGS sequence"/>
</dbReference>
<evidence type="ECO:0000313" key="2">
    <source>
        <dbReference type="EMBL" id="MBK1832557.1"/>
    </source>
</evidence>
<gene>
    <name evidence="2" type="ORF">JIN78_00675</name>
</gene>
<name>A0A934RMU4_9BACT</name>